<reference evidence="6" key="2">
    <citation type="submission" date="2023-07" db="EMBL/GenBank/DDBJ databases">
        <title>Ancylobacter moscoviensis sp. nov., facultatively methylotrophic bacteria from activated sludge and the reclassification of Starkeya novella (Starkey 1934) Kelly et al. 2000 as Ancylobacter novellus comb. nov., Starkeya koreensis Im et al. 2006 as Ancylobacter koreensis comb.nov., Angulomicrobium tetraedrale Vasil'eva et al. 1986 as Ancylobacter tetraedralis comb. nov., Angulomicrobium amanitiforme Fritz et al. 2004 as Ancylobacter amanitiformis comb. nov. and Methylorhabdus multivorans Doronina et al. 1996 as Ancylobacter multivorans comb. nov. and emended description of the genus Ancylobacter.</title>
        <authorList>
            <person name="Doronina N."/>
            <person name="Chemodurova A."/>
            <person name="Grouzdev D."/>
            <person name="Koziaeva V."/>
            <person name="Shi W."/>
            <person name="Wu L."/>
            <person name="Kaparullina E."/>
        </authorList>
    </citation>
    <scope>NUCLEOTIDE SEQUENCE [LARGE SCALE GENOMIC DNA]</scope>
    <source>
        <strain evidence="6">Jip08</strain>
    </source>
</reference>
<dbReference type="CDD" id="cd04666">
    <property type="entry name" value="NUDIX_DIPP2_like_Nudt4"/>
    <property type="match status" value="1"/>
</dbReference>
<dbReference type="GO" id="GO:0016787">
    <property type="term" value="F:hydrolase activity"/>
    <property type="evidence" value="ECO:0007669"/>
    <property type="project" value="UniProtKB-KW"/>
</dbReference>
<sequence length="151" mass="17045">MSKKKAKAADSGRPGAQVAALPFRVAGGQLEILVLTSRQTRRAVVPKGWPMKNRKPWKAAQIEARQEAGLVGKISRKPIGKYRYWKRLRRTFQLIEVAVFPLAATRQLDDWPERNERAHLWLSAPDAALLVDEPELASLILGFAASDHWRK</sequence>
<dbReference type="PANTHER" id="PTHR12629:SF0">
    <property type="entry name" value="DIPHOSPHOINOSITOL-POLYPHOSPHATE DIPHOSPHATASE"/>
    <property type="match status" value="1"/>
</dbReference>
<comment type="cofactor">
    <cofactor evidence="1">
        <name>Mg(2+)</name>
        <dbReference type="ChEBI" id="CHEBI:18420"/>
    </cofactor>
</comment>
<evidence type="ECO:0000313" key="6">
    <source>
        <dbReference type="Proteomes" id="UP001202867"/>
    </source>
</evidence>
<evidence type="ECO:0000256" key="3">
    <source>
        <dbReference type="ARBA" id="ARBA00022801"/>
    </source>
</evidence>
<organism evidence="5 6">
    <name type="scientific">Ancylobacter koreensis</name>
    <dbReference type="NCBI Taxonomy" id="266121"/>
    <lineage>
        <taxon>Bacteria</taxon>
        <taxon>Pseudomonadati</taxon>
        <taxon>Pseudomonadota</taxon>
        <taxon>Alphaproteobacteria</taxon>
        <taxon>Hyphomicrobiales</taxon>
        <taxon>Xanthobacteraceae</taxon>
        <taxon>Ancylobacter</taxon>
    </lineage>
</organism>
<dbReference type="SUPFAM" id="SSF55811">
    <property type="entry name" value="Nudix"/>
    <property type="match status" value="1"/>
</dbReference>
<keyword evidence="3 5" id="KW-0378">Hydrolase</keyword>
<dbReference type="InterPro" id="IPR047198">
    <property type="entry name" value="DDP-like_NUDIX"/>
</dbReference>
<dbReference type="EMBL" id="JALKCG010000001">
    <property type="protein sequence ID" value="MCK0207140.1"/>
    <property type="molecule type" value="Genomic_DNA"/>
</dbReference>
<protein>
    <submittedName>
        <fullName evidence="5">NUDIX hydrolase</fullName>
    </submittedName>
</protein>
<evidence type="ECO:0000256" key="2">
    <source>
        <dbReference type="ARBA" id="ARBA00022723"/>
    </source>
</evidence>
<gene>
    <name evidence="5" type="ORF">MWN33_03730</name>
</gene>
<reference evidence="5 6" key="1">
    <citation type="submission" date="2022-04" db="EMBL/GenBank/DDBJ databases">
        <authorList>
            <person name="Grouzdev D.S."/>
            <person name="Pantiukh K.S."/>
            <person name="Krutkina M.S."/>
        </authorList>
    </citation>
    <scope>NUCLEOTIDE SEQUENCE [LARGE SCALE GENOMIC DNA]</scope>
    <source>
        <strain evidence="5 6">Jip08</strain>
    </source>
</reference>
<dbReference type="RefSeq" id="WP_247198880.1">
    <property type="nucleotide sequence ID" value="NZ_JALKCG010000001.1"/>
</dbReference>
<evidence type="ECO:0000313" key="5">
    <source>
        <dbReference type="EMBL" id="MCK0207140.1"/>
    </source>
</evidence>
<evidence type="ECO:0000256" key="1">
    <source>
        <dbReference type="ARBA" id="ARBA00001946"/>
    </source>
</evidence>
<dbReference type="Proteomes" id="UP001202867">
    <property type="component" value="Unassembled WGS sequence"/>
</dbReference>
<comment type="caution">
    <text evidence="5">The sequence shown here is derived from an EMBL/GenBank/DDBJ whole genome shotgun (WGS) entry which is preliminary data.</text>
</comment>
<dbReference type="Gene3D" id="3.90.79.10">
    <property type="entry name" value="Nucleoside Triphosphate Pyrophosphohydrolase"/>
    <property type="match status" value="1"/>
</dbReference>
<keyword evidence="4" id="KW-0460">Magnesium</keyword>
<accession>A0ABT0DIN6</accession>
<dbReference type="InterPro" id="IPR015797">
    <property type="entry name" value="NUDIX_hydrolase-like_dom_sf"/>
</dbReference>
<keyword evidence="6" id="KW-1185">Reference proteome</keyword>
<name>A0ABT0DIN6_9HYPH</name>
<dbReference type="PANTHER" id="PTHR12629">
    <property type="entry name" value="DIPHOSPHOINOSITOL POLYPHOSPHATE PHOSPHOHYDROLASE"/>
    <property type="match status" value="1"/>
</dbReference>
<proteinExistence type="predicted"/>
<evidence type="ECO:0000256" key="4">
    <source>
        <dbReference type="ARBA" id="ARBA00022842"/>
    </source>
</evidence>
<keyword evidence="2" id="KW-0479">Metal-binding</keyword>